<evidence type="ECO:0000256" key="6">
    <source>
        <dbReference type="ARBA" id="ARBA00022833"/>
    </source>
</evidence>
<dbReference type="InterPro" id="IPR036264">
    <property type="entry name" value="Bact_exopeptidase_dim_dom"/>
</dbReference>
<evidence type="ECO:0000256" key="1">
    <source>
        <dbReference type="ARBA" id="ARBA00001947"/>
    </source>
</evidence>
<name>A0AA51RQ76_9GAMM</name>
<keyword evidence="4" id="KW-0479">Metal-binding</keyword>
<dbReference type="KEGG" id="plei:Q9312_10185"/>
<feature type="domain" description="Peptidase M20 dimerisation" evidence="11">
    <location>
        <begin position="303"/>
        <end position="411"/>
    </location>
</feature>
<dbReference type="Pfam" id="PF01546">
    <property type="entry name" value="Peptidase_M20"/>
    <property type="match status" value="1"/>
</dbReference>
<keyword evidence="9" id="KW-0170">Cobalt</keyword>
<dbReference type="NCBIfam" id="TIGR01887">
    <property type="entry name" value="dipeptidaselike"/>
    <property type="match status" value="1"/>
</dbReference>
<comment type="cofactor">
    <cofactor evidence="1">
        <name>Zn(2+)</name>
        <dbReference type="ChEBI" id="CHEBI:29105"/>
    </cofactor>
</comment>
<feature type="signal peptide" evidence="10">
    <location>
        <begin position="1"/>
        <end position="22"/>
    </location>
</feature>
<organism evidence="12 13">
    <name type="scientific">Pleionea litopenaei</name>
    <dbReference type="NCBI Taxonomy" id="3070815"/>
    <lineage>
        <taxon>Bacteria</taxon>
        <taxon>Pseudomonadati</taxon>
        <taxon>Pseudomonadota</taxon>
        <taxon>Gammaproteobacteria</taxon>
        <taxon>Oceanospirillales</taxon>
        <taxon>Pleioneaceae</taxon>
        <taxon>Pleionea</taxon>
    </lineage>
</organism>
<dbReference type="GO" id="GO:0006526">
    <property type="term" value="P:L-arginine biosynthetic process"/>
    <property type="evidence" value="ECO:0007669"/>
    <property type="project" value="TreeGrafter"/>
</dbReference>
<sequence>MVNIHWKLGLLFLLLASGTLSALTQEDAKLARAARLGDLAATEYFDAAKNALTEMVRFKTVSDSHTPNHQNPEFIRFKQWLKQHCQRLGLRYEDHQQVILVSIGEGEKKLGLITHADVQPANPAMWKNNPFELDQTQRVDYWIGRGTEDDKGPIAATLYALKTLNDENSKRPKIELLIYLSEESDWEPLREFVKSYSPAPVNLAFDSEFPVVTAEKGWGLVKLKFPVLADNLTDQSSINDRPQILTFKGGAFSSQIPQQAIAITRGLTDQQVIELNTQLSRLAHERKVKFEITRVRDKTFLSLEGRSAHSSKPEEGINAVSHLAYVLGSLEWSPSPESTAVHFLGDNIGLSYTAKHFGNVAYQDNFMGPLTVSPTLLEYNQLHLELSINLRRPSGKSRSQLQQDIEKALNDWQNQRQLKIETLGITLSDPYRMDNAPQVADLLKVYGHIMQVKAPQPVSIGGSTNGQLFPNTVGFGPSFPGNEYTGHSEHEFIRANDFRQLLRLYTATLVYLTED</sequence>
<keyword evidence="8" id="KW-0482">Metalloprotease</keyword>
<dbReference type="InterPro" id="IPR002933">
    <property type="entry name" value="Peptidase_M20"/>
</dbReference>
<dbReference type="Proteomes" id="UP001239782">
    <property type="component" value="Chromosome"/>
</dbReference>
<dbReference type="InterPro" id="IPR010964">
    <property type="entry name" value="M20A_pepV-rel"/>
</dbReference>
<comment type="similarity">
    <text evidence="2">Belongs to the peptidase M20A family.</text>
</comment>
<accession>A0AA51RQ76</accession>
<dbReference type="GO" id="GO:0008237">
    <property type="term" value="F:metallopeptidase activity"/>
    <property type="evidence" value="ECO:0007669"/>
    <property type="project" value="UniProtKB-KW"/>
</dbReference>
<evidence type="ECO:0000256" key="7">
    <source>
        <dbReference type="ARBA" id="ARBA00022997"/>
    </source>
</evidence>
<dbReference type="GO" id="GO:0016805">
    <property type="term" value="F:dipeptidase activity"/>
    <property type="evidence" value="ECO:0007669"/>
    <property type="project" value="UniProtKB-KW"/>
</dbReference>
<dbReference type="RefSeq" id="WP_309200734.1">
    <property type="nucleotide sequence ID" value="NZ_CP133548.1"/>
</dbReference>
<dbReference type="EC" id="3.4.13.-" evidence="12"/>
<dbReference type="GO" id="GO:0008777">
    <property type="term" value="F:acetylornithine deacetylase activity"/>
    <property type="evidence" value="ECO:0007669"/>
    <property type="project" value="TreeGrafter"/>
</dbReference>
<dbReference type="InterPro" id="IPR011650">
    <property type="entry name" value="Peptidase_M20_dimer"/>
</dbReference>
<evidence type="ECO:0000256" key="4">
    <source>
        <dbReference type="ARBA" id="ARBA00022723"/>
    </source>
</evidence>
<reference evidence="12 13" key="1">
    <citation type="submission" date="2023-08" db="EMBL/GenBank/DDBJ databases">
        <title>Pleionea litopenaei sp. nov., isolated from stomach of juvenile Litopenaeus vannamei.</title>
        <authorList>
            <person name="Rho A.M."/>
            <person name="Hwang C.Y."/>
        </authorList>
    </citation>
    <scope>NUCLEOTIDE SEQUENCE [LARGE SCALE GENOMIC DNA]</scope>
    <source>
        <strain evidence="12 13">HL-JVS1</strain>
    </source>
</reference>
<dbReference type="Gene3D" id="3.40.630.10">
    <property type="entry name" value="Zn peptidases"/>
    <property type="match status" value="1"/>
</dbReference>
<keyword evidence="6" id="KW-0862">Zinc</keyword>
<dbReference type="SUPFAM" id="SSF53187">
    <property type="entry name" value="Zn-dependent exopeptidases"/>
    <property type="match status" value="1"/>
</dbReference>
<dbReference type="PANTHER" id="PTHR43808">
    <property type="entry name" value="ACETYLORNITHINE DEACETYLASE"/>
    <property type="match status" value="1"/>
</dbReference>
<dbReference type="Pfam" id="PF07687">
    <property type="entry name" value="M20_dimer"/>
    <property type="match status" value="1"/>
</dbReference>
<dbReference type="Gene3D" id="3.30.70.360">
    <property type="match status" value="2"/>
</dbReference>
<keyword evidence="3" id="KW-0645">Protease</keyword>
<keyword evidence="5 12" id="KW-0378">Hydrolase</keyword>
<evidence type="ECO:0000256" key="9">
    <source>
        <dbReference type="ARBA" id="ARBA00023285"/>
    </source>
</evidence>
<keyword evidence="7 12" id="KW-0224">Dipeptidase</keyword>
<evidence type="ECO:0000256" key="10">
    <source>
        <dbReference type="SAM" id="SignalP"/>
    </source>
</evidence>
<dbReference type="GO" id="GO:0008270">
    <property type="term" value="F:zinc ion binding"/>
    <property type="evidence" value="ECO:0007669"/>
    <property type="project" value="InterPro"/>
</dbReference>
<dbReference type="InterPro" id="IPR050072">
    <property type="entry name" value="Peptidase_M20A"/>
</dbReference>
<evidence type="ECO:0000256" key="5">
    <source>
        <dbReference type="ARBA" id="ARBA00022801"/>
    </source>
</evidence>
<proteinExistence type="inferred from homology"/>
<evidence type="ECO:0000313" key="13">
    <source>
        <dbReference type="Proteomes" id="UP001239782"/>
    </source>
</evidence>
<evidence type="ECO:0000259" key="11">
    <source>
        <dbReference type="Pfam" id="PF07687"/>
    </source>
</evidence>
<evidence type="ECO:0000313" key="12">
    <source>
        <dbReference type="EMBL" id="WMS85581.1"/>
    </source>
</evidence>
<gene>
    <name evidence="12" type="ORF">Q9312_10185</name>
</gene>
<dbReference type="GO" id="GO:0006508">
    <property type="term" value="P:proteolysis"/>
    <property type="evidence" value="ECO:0007669"/>
    <property type="project" value="UniProtKB-KW"/>
</dbReference>
<dbReference type="PANTHER" id="PTHR43808:SF31">
    <property type="entry name" value="N-ACETYL-L-CITRULLINE DEACETYLASE"/>
    <property type="match status" value="1"/>
</dbReference>
<evidence type="ECO:0000256" key="8">
    <source>
        <dbReference type="ARBA" id="ARBA00023049"/>
    </source>
</evidence>
<evidence type="ECO:0000256" key="3">
    <source>
        <dbReference type="ARBA" id="ARBA00022670"/>
    </source>
</evidence>
<dbReference type="SUPFAM" id="SSF55031">
    <property type="entry name" value="Bacterial exopeptidase dimerisation domain"/>
    <property type="match status" value="1"/>
</dbReference>
<evidence type="ECO:0000256" key="2">
    <source>
        <dbReference type="ARBA" id="ARBA00006247"/>
    </source>
</evidence>
<dbReference type="EMBL" id="CP133548">
    <property type="protein sequence ID" value="WMS85581.1"/>
    <property type="molecule type" value="Genomic_DNA"/>
</dbReference>
<dbReference type="AlphaFoldDB" id="A0AA51RQ76"/>
<protein>
    <submittedName>
        <fullName evidence="12">Dipeptidase</fullName>
        <ecNumber evidence="12">3.4.13.-</ecNumber>
    </submittedName>
</protein>
<keyword evidence="10" id="KW-0732">Signal</keyword>
<dbReference type="NCBIfam" id="NF004809">
    <property type="entry name" value="PRK06156.1"/>
    <property type="match status" value="1"/>
</dbReference>
<keyword evidence="13" id="KW-1185">Reference proteome</keyword>
<feature type="chain" id="PRO_5041309813" evidence="10">
    <location>
        <begin position="23"/>
        <end position="515"/>
    </location>
</feature>